<keyword evidence="3" id="KW-1185">Reference proteome</keyword>
<dbReference type="Proteomes" id="UP001419268">
    <property type="component" value="Unassembled WGS sequence"/>
</dbReference>
<name>A0AAP0I9Z1_9MAGN</name>
<feature type="region of interest" description="Disordered" evidence="1">
    <location>
        <begin position="79"/>
        <end position="121"/>
    </location>
</feature>
<sequence length="179" mass="19141">MEVVTLGHDFYRNGSRDPGSRLPSHFKPPKTLVPVCFSSPSPLFTEISRSDRPSPRRPYLLAGVLALLSPSSLQGAASTVPRAVSLDRRPRSTVPPAFSPLSPPPPRVPPPRRRPRLLPAAPLSSRPRLLASLASTVPTSLVALPPAVPASLPPLSLSPSFVAEPSQVPRRSLLNFPPV</sequence>
<dbReference type="AlphaFoldDB" id="A0AAP0I9Z1"/>
<proteinExistence type="predicted"/>
<evidence type="ECO:0000256" key="1">
    <source>
        <dbReference type="SAM" id="MobiDB-lite"/>
    </source>
</evidence>
<reference evidence="2 3" key="1">
    <citation type="submission" date="2024-01" db="EMBL/GenBank/DDBJ databases">
        <title>Genome assemblies of Stephania.</title>
        <authorList>
            <person name="Yang L."/>
        </authorList>
    </citation>
    <scope>NUCLEOTIDE SEQUENCE [LARGE SCALE GENOMIC DNA]</scope>
    <source>
        <strain evidence="2">JXDWG</strain>
        <tissue evidence="2">Leaf</tissue>
    </source>
</reference>
<feature type="compositionally biased region" description="Basic and acidic residues" evidence="1">
    <location>
        <begin position="9"/>
        <end position="19"/>
    </location>
</feature>
<feature type="compositionally biased region" description="Pro residues" evidence="1">
    <location>
        <begin position="97"/>
        <end position="109"/>
    </location>
</feature>
<evidence type="ECO:0000313" key="2">
    <source>
        <dbReference type="EMBL" id="KAK9111514.1"/>
    </source>
</evidence>
<accession>A0AAP0I9Z1</accession>
<dbReference type="EMBL" id="JBBNAG010000008">
    <property type="protein sequence ID" value="KAK9111514.1"/>
    <property type="molecule type" value="Genomic_DNA"/>
</dbReference>
<gene>
    <name evidence="2" type="ORF">Scep_019033</name>
</gene>
<comment type="caution">
    <text evidence="2">The sequence shown here is derived from an EMBL/GenBank/DDBJ whole genome shotgun (WGS) entry which is preliminary data.</text>
</comment>
<protein>
    <submittedName>
        <fullName evidence="2">Uncharacterized protein</fullName>
    </submittedName>
</protein>
<organism evidence="2 3">
    <name type="scientific">Stephania cephalantha</name>
    <dbReference type="NCBI Taxonomy" id="152367"/>
    <lineage>
        <taxon>Eukaryota</taxon>
        <taxon>Viridiplantae</taxon>
        <taxon>Streptophyta</taxon>
        <taxon>Embryophyta</taxon>
        <taxon>Tracheophyta</taxon>
        <taxon>Spermatophyta</taxon>
        <taxon>Magnoliopsida</taxon>
        <taxon>Ranunculales</taxon>
        <taxon>Menispermaceae</taxon>
        <taxon>Menispermoideae</taxon>
        <taxon>Cissampelideae</taxon>
        <taxon>Stephania</taxon>
    </lineage>
</organism>
<feature type="region of interest" description="Disordered" evidence="1">
    <location>
        <begin position="1"/>
        <end position="25"/>
    </location>
</feature>
<evidence type="ECO:0000313" key="3">
    <source>
        <dbReference type="Proteomes" id="UP001419268"/>
    </source>
</evidence>